<dbReference type="Proteomes" id="UP001281447">
    <property type="component" value="Unassembled WGS sequence"/>
</dbReference>
<comment type="caution">
    <text evidence="1">The sequence shown here is derived from an EMBL/GenBank/DDBJ whole genome shotgun (WGS) entry which is preliminary data.</text>
</comment>
<organism evidence="1 2">
    <name type="scientific">Tigheibacillus halophilus</name>
    <dbReference type="NCBI Taxonomy" id="361280"/>
    <lineage>
        <taxon>Bacteria</taxon>
        <taxon>Bacillati</taxon>
        <taxon>Bacillota</taxon>
        <taxon>Bacilli</taxon>
        <taxon>Bacillales</taxon>
        <taxon>Bacillaceae</taxon>
        <taxon>Tigheibacillus</taxon>
    </lineage>
</organism>
<proteinExistence type="predicted"/>
<protein>
    <submittedName>
        <fullName evidence="1">Uncharacterized protein</fullName>
    </submittedName>
</protein>
<dbReference type="EMBL" id="JAWDIP010000003">
    <property type="protein sequence ID" value="MDY0394196.1"/>
    <property type="molecule type" value="Genomic_DNA"/>
</dbReference>
<accession>A0ABU5C5Q1</accession>
<keyword evidence="2" id="KW-1185">Reference proteome</keyword>
<sequence length="86" mass="9812">MTSFFEDKTYRATVKSVGAMPGDDGLYTVKADVANKNDSFIAGDIAKLELPVKKSDRRFYHSNGSHRGKRCTNLCVCRKKRVWHMR</sequence>
<name>A0ABU5C5Q1_9BACI</name>
<reference evidence="1 2" key="1">
    <citation type="submission" date="2023-10" db="EMBL/GenBank/DDBJ databases">
        <title>Virgibacillus halophilus 5B73C genome.</title>
        <authorList>
            <person name="Miliotis G."/>
            <person name="Sengupta P."/>
            <person name="Hameed A."/>
            <person name="Chuvochina M."/>
            <person name="Mcdonagh F."/>
            <person name="Simpson A.C."/>
            <person name="Singh N.K."/>
            <person name="Rekha P.D."/>
            <person name="Raman K."/>
            <person name="Hugenholtz P."/>
            <person name="Venkateswaran K."/>
        </authorList>
    </citation>
    <scope>NUCLEOTIDE SEQUENCE [LARGE SCALE GENOMIC DNA]</scope>
    <source>
        <strain evidence="1 2">5B73C</strain>
    </source>
</reference>
<evidence type="ECO:0000313" key="2">
    <source>
        <dbReference type="Proteomes" id="UP001281447"/>
    </source>
</evidence>
<evidence type="ECO:0000313" key="1">
    <source>
        <dbReference type="EMBL" id="MDY0394196.1"/>
    </source>
</evidence>
<gene>
    <name evidence="1" type="ORF">RWE15_06500</name>
</gene>